<feature type="region of interest" description="Disordered" evidence="1">
    <location>
        <begin position="140"/>
        <end position="193"/>
    </location>
</feature>
<sequence length="240" mass="26249">MAGPSLVMTDTNASEPCFQETDPTIDLVQKLTRGLTTSCNARRAPDHFGESLKNACQEPDASLSRTLLVAGFQAWFAYFVAPQQARHDLEQLDPSLLTLVAGEVARVALHSTVEQLFVHLFSGSRGRTCRLHLKSISVQAPAPPEASSRNFRSSTRPRQSAATMATQGEGSSISEIESAHNRPPELEDYSDNRSEEIRATSMVTIYGSIGFDFNAKTQLGWPAAVNLGHVFPSYQRANVR</sequence>
<dbReference type="EMBL" id="MU002195">
    <property type="protein sequence ID" value="KAF2788692.1"/>
    <property type="molecule type" value="Genomic_DNA"/>
</dbReference>
<proteinExistence type="predicted"/>
<dbReference type="OrthoDB" id="3499148at2759"/>
<evidence type="ECO:0000313" key="2">
    <source>
        <dbReference type="EMBL" id="KAF2788692.1"/>
    </source>
</evidence>
<organism evidence="2 3">
    <name type="scientific">Melanomma pulvis-pyrius CBS 109.77</name>
    <dbReference type="NCBI Taxonomy" id="1314802"/>
    <lineage>
        <taxon>Eukaryota</taxon>
        <taxon>Fungi</taxon>
        <taxon>Dikarya</taxon>
        <taxon>Ascomycota</taxon>
        <taxon>Pezizomycotina</taxon>
        <taxon>Dothideomycetes</taxon>
        <taxon>Pleosporomycetidae</taxon>
        <taxon>Pleosporales</taxon>
        <taxon>Melanommataceae</taxon>
        <taxon>Melanomma</taxon>
    </lineage>
</organism>
<dbReference type="Proteomes" id="UP000799757">
    <property type="component" value="Unassembled WGS sequence"/>
</dbReference>
<protein>
    <submittedName>
        <fullName evidence="2">Uncharacterized protein</fullName>
    </submittedName>
</protein>
<evidence type="ECO:0000313" key="3">
    <source>
        <dbReference type="Proteomes" id="UP000799757"/>
    </source>
</evidence>
<keyword evidence="3" id="KW-1185">Reference proteome</keyword>
<dbReference type="AlphaFoldDB" id="A0A6A6WX68"/>
<name>A0A6A6WX68_9PLEO</name>
<reference evidence="2" key="1">
    <citation type="journal article" date="2020" name="Stud. Mycol.">
        <title>101 Dothideomycetes genomes: a test case for predicting lifestyles and emergence of pathogens.</title>
        <authorList>
            <person name="Haridas S."/>
            <person name="Albert R."/>
            <person name="Binder M."/>
            <person name="Bloem J."/>
            <person name="Labutti K."/>
            <person name="Salamov A."/>
            <person name="Andreopoulos B."/>
            <person name="Baker S."/>
            <person name="Barry K."/>
            <person name="Bills G."/>
            <person name="Bluhm B."/>
            <person name="Cannon C."/>
            <person name="Castanera R."/>
            <person name="Culley D."/>
            <person name="Daum C."/>
            <person name="Ezra D."/>
            <person name="Gonzalez J."/>
            <person name="Henrissat B."/>
            <person name="Kuo A."/>
            <person name="Liang C."/>
            <person name="Lipzen A."/>
            <person name="Lutzoni F."/>
            <person name="Magnuson J."/>
            <person name="Mondo S."/>
            <person name="Nolan M."/>
            <person name="Ohm R."/>
            <person name="Pangilinan J."/>
            <person name="Park H.-J."/>
            <person name="Ramirez L."/>
            <person name="Alfaro M."/>
            <person name="Sun H."/>
            <person name="Tritt A."/>
            <person name="Yoshinaga Y."/>
            <person name="Zwiers L.-H."/>
            <person name="Turgeon B."/>
            <person name="Goodwin S."/>
            <person name="Spatafora J."/>
            <person name="Crous P."/>
            <person name="Grigoriev I."/>
        </authorList>
    </citation>
    <scope>NUCLEOTIDE SEQUENCE</scope>
    <source>
        <strain evidence="2">CBS 109.77</strain>
    </source>
</reference>
<feature type="compositionally biased region" description="Basic and acidic residues" evidence="1">
    <location>
        <begin position="177"/>
        <end position="193"/>
    </location>
</feature>
<gene>
    <name evidence="2" type="ORF">K505DRAFT_328764</name>
</gene>
<evidence type="ECO:0000256" key="1">
    <source>
        <dbReference type="SAM" id="MobiDB-lite"/>
    </source>
</evidence>
<feature type="compositionally biased region" description="Polar residues" evidence="1">
    <location>
        <begin position="147"/>
        <end position="166"/>
    </location>
</feature>
<accession>A0A6A6WX68</accession>